<accession>A0AAW9IW08</accession>
<dbReference type="SUPFAM" id="SSF51735">
    <property type="entry name" value="NAD(P)-binding Rossmann-fold domains"/>
    <property type="match status" value="1"/>
</dbReference>
<dbReference type="InterPro" id="IPR020904">
    <property type="entry name" value="Sc_DH/Rdtase_CS"/>
</dbReference>
<sequence length="126" mass="14270">MARTFRFKYDLFKCRADTVNYCASKFFVSAFTEGLAQELQKSNAKLQAKVLAPAATKTNFGNIANDINDYDKSFGKYHSSEQMAQFLIKLYESNKVVGIVDRESFEFKLNNPILPYAGDSANNQKL</sequence>
<gene>
    <name evidence="2" type="ORF">GNF81_03200</name>
</gene>
<proteinExistence type="inferred from homology"/>
<dbReference type="InterPro" id="IPR036291">
    <property type="entry name" value="NAD(P)-bd_dom_sf"/>
</dbReference>
<comment type="similarity">
    <text evidence="1">Belongs to the short-chain dehydrogenases/reductases (SDR) family.</text>
</comment>
<protein>
    <submittedName>
        <fullName evidence="2">SDR family NAD(P)-dependent oxidoreductase</fullName>
    </submittedName>
</protein>
<dbReference type="InterPro" id="IPR002347">
    <property type="entry name" value="SDR_fam"/>
</dbReference>
<evidence type="ECO:0000256" key="1">
    <source>
        <dbReference type="ARBA" id="ARBA00006484"/>
    </source>
</evidence>
<organism evidence="2 3">
    <name type="scientific">Clostridium perfringens</name>
    <dbReference type="NCBI Taxonomy" id="1502"/>
    <lineage>
        <taxon>Bacteria</taxon>
        <taxon>Bacillati</taxon>
        <taxon>Bacillota</taxon>
        <taxon>Clostridia</taxon>
        <taxon>Eubacteriales</taxon>
        <taxon>Clostridiaceae</taxon>
        <taxon>Clostridium</taxon>
    </lineage>
</organism>
<comment type="caution">
    <text evidence="2">The sequence shown here is derived from an EMBL/GenBank/DDBJ whole genome shotgun (WGS) entry which is preliminary data.</text>
</comment>
<name>A0AAW9IW08_CLOPF</name>
<dbReference type="Proteomes" id="UP001289066">
    <property type="component" value="Unassembled WGS sequence"/>
</dbReference>
<evidence type="ECO:0000313" key="2">
    <source>
        <dbReference type="EMBL" id="MDZ5031816.1"/>
    </source>
</evidence>
<reference evidence="2" key="1">
    <citation type="submission" date="2019-11" db="EMBL/GenBank/DDBJ databases">
        <title>Characterization of Clostridium perfringens isolates from swine manure treated agricultural soils.</title>
        <authorList>
            <person name="Wushke S.T."/>
        </authorList>
    </citation>
    <scope>NUCLEOTIDE SEQUENCE</scope>
    <source>
        <strain evidence="2">X15</strain>
    </source>
</reference>
<dbReference type="Gene3D" id="3.40.50.720">
    <property type="entry name" value="NAD(P)-binding Rossmann-like Domain"/>
    <property type="match status" value="1"/>
</dbReference>
<dbReference type="EMBL" id="WNVG01000005">
    <property type="protein sequence ID" value="MDZ5031816.1"/>
    <property type="molecule type" value="Genomic_DNA"/>
</dbReference>
<dbReference type="PROSITE" id="PS00061">
    <property type="entry name" value="ADH_SHORT"/>
    <property type="match status" value="1"/>
</dbReference>
<dbReference type="Pfam" id="PF00106">
    <property type="entry name" value="adh_short"/>
    <property type="match status" value="1"/>
</dbReference>
<evidence type="ECO:0000313" key="3">
    <source>
        <dbReference type="Proteomes" id="UP001289066"/>
    </source>
</evidence>
<dbReference type="AlphaFoldDB" id="A0AAW9IW08"/>